<keyword evidence="1 2" id="KW-0238">DNA-binding</keyword>
<feature type="region of interest" description="Disordered" evidence="3">
    <location>
        <begin position="208"/>
        <end position="230"/>
    </location>
</feature>
<evidence type="ECO:0000256" key="1">
    <source>
        <dbReference type="ARBA" id="ARBA00023125"/>
    </source>
</evidence>
<dbReference type="SUPFAM" id="SSF46689">
    <property type="entry name" value="Homeodomain-like"/>
    <property type="match status" value="1"/>
</dbReference>
<reference evidence="5 6" key="1">
    <citation type="submission" date="2020-07" db="EMBL/GenBank/DDBJ databases">
        <title>Sequencing the genomes of 1000 actinobacteria strains.</title>
        <authorList>
            <person name="Klenk H.-P."/>
        </authorList>
    </citation>
    <scope>NUCLEOTIDE SEQUENCE [LARGE SCALE GENOMIC DNA]</scope>
    <source>
        <strain evidence="5 6">DSM 22083</strain>
    </source>
</reference>
<dbReference type="InterPro" id="IPR009057">
    <property type="entry name" value="Homeodomain-like_sf"/>
</dbReference>
<dbReference type="RefSeq" id="WP_179756011.1">
    <property type="nucleotide sequence ID" value="NZ_JACCBU010000001.1"/>
</dbReference>
<gene>
    <name evidence="5" type="ORF">BKA15_005352</name>
</gene>
<feature type="domain" description="HTH tetR-type" evidence="4">
    <location>
        <begin position="11"/>
        <end position="71"/>
    </location>
</feature>
<dbReference type="GO" id="GO:0003677">
    <property type="term" value="F:DNA binding"/>
    <property type="evidence" value="ECO:0007669"/>
    <property type="project" value="UniProtKB-UniRule"/>
</dbReference>
<comment type="caution">
    <text evidence="5">The sequence shown here is derived from an EMBL/GenBank/DDBJ whole genome shotgun (WGS) entry which is preliminary data.</text>
</comment>
<dbReference type="EMBL" id="JACCBU010000001">
    <property type="protein sequence ID" value="NYE74023.1"/>
    <property type="molecule type" value="Genomic_DNA"/>
</dbReference>
<name>A0A7Y9LEN1_9ACTN</name>
<dbReference type="PANTHER" id="PTHR30328:SF54">
    <property type="entry name" value="HTH-TYPE TRANSCRIPTIONAL REPRESSOR SCO4008"/>
    <property type="match status" value="1"/>
</dbReference>
<protein>
    <submittedName>
        <fullName evidence="5">AcrR family transcriptional regulator</fullName>
    </submittedName>
</protein>
<organism evidence="5 6">
    <name type="scientific">Microlunatus parietis</name>
    <dbReference type="NCBI Taxonomy" id="682979"/>
    <lineage>
        <taxon>Bacteria</taxon>
        <taxon>Bacillati</taxon>
        <taxon>Actinomycetota</taxon>
        <taxon>Actinomycetes</taxon>
        <taxon>Propionibacteriales</taxon>
        <taxon>Propionibacteriaceae</taxon>
        <taxon>Microlunatus</taxon>
    </lineage>
</organism>
<dbReference type="AlphaFoldDB" id="A0A7Y9LEN1"/>
<dbReference type="PRINTS" id="PR00455">
    <property type="entry name" value="HTHTETR"/>
</dbReference>
<evidence type="ECO:0000259" key="4">
    <source>
        <dbReference type="PROSITE" id="PS50977"/>
    </source>
</evidence>
<dbReference type="InterPro" id="IPR001647">
    <property type="entry name" value="HTH_TetR"/>
</dbReference>
<dbReference type="InterPro" id="IPR050109">
    <property type="entry name" value="HTH-type_TetR-like_transc_reg"/>
</dbReference>
<accession>A0A7Y9LEN1</accession>
<sequence length="358" mass="37675">MARLTRAEQQARTRAAVVRAATEEFAEHGYTGAKIDRIADRAELTRGAVYSNFPGKRALYLAVLTELVDAARAADAAEPPSDPGAALGAFARVWLERLPLAADSAEQGRLQLRSLTDAADDAVRSTLAQATRLQALLLGLALESVRPPRARRRRRVKQAELALTLLTGAAHLAEIAPGFGDPFAVVEACTALAAAEPDDGWDPPHLAYATPARPERRPVPTEPGEDLLTGRPVRLDADGVVAVLGTGRLSAAEEAVRAAPRGDQVTVVLATRDPDERGRLVRLLLADLIGCLRRVFPPDSWSGPRLLVDEDGRIAEALGVPEAGDDTEVAVRVAGGVIVSRAEGRGAGHSAAAANVAG</sequence>
<dbReference type="PANTHER" id="PTHR30328">
    <property type="entry name" value="TRANSCRIPTIONAL REPRESSOR"/>
    <property type="match status" value="1"/>
</dbReference>
<evidence type="ECO:0000313" key="6">
    <source>
        <dbReference type="Proteomes" id="UP000569914"/>
    </source>
</evidence>
<evidence type="ECO:0000256" key="2">
    <source>
        <dbReference type="PROSITE-ProRule" id="PRU00335"/>
    </source>
</evidence>
<dbReference type="Pfam" id="PF00440">
    <property type="entry name" value="TetR_N"/>
    <property type="match status" value="1"/>
</dbReference>
<evidence type="ECO:0000313" key="5">
    <source>
        <dbReference type="EMBL" id="NYE74023.1"/>
    </source>
</evidence>
<keyword evidence="6" id="KW-1185">Reference proteome</keyword>
<dbReference type="Proteomes" id="UP000569914">
    <property type="component" value="Unassembled WGS sequence"/>
</dbReference>
<dbReference type="Gene3D" id="1.10.357.10">
    <property type="entry name" value="Tetracycline Repressor, domain 2"/>
    <property type="match status" value="1"/>
</dbReference>
<feature type="DNA-binding region" description="H-T-H motif" evidence="2">
    <location>
        <begin position="34"/>
        <end position="53"/>
    </location>
</feature>
<evidence type="ECO:0000256" key="3">
    <source>
        <dbReference type="SAM" id="MobiDB-lite"/>
    </source>
</evidence>
<proteinExistence type="predicted"/>
<dbReference type="PROSITE" id="PS50977">
    <property type="entry name" value="HTH_TETR_2"/>
    <property type="match status" value="1"/>
</dbReference>
<dbReference type="GO" id="GO:0006355">
    <property type="term" value="P:regulation of DNA-templated transcription"/>
    <property type="evidence" value="ECO:0007669"/>
    <property type="project" value="UniProtKB-ARBA"/>
</dbReference>